<dbReference type="Gene3D" id="2.20.70.10">
    <property type="match status" value="1"/>
</dbReference>
<keyword evidence="4" id="KW-1185">Reference proteome</keyword>
<dbReference type="OrthoDB" id="42462at2759"/>
<evidence type="ECO:0000256" key="1">
    <source>
        <dbReference type="SAM" id="MobiDB-lite"/>
    </source>
</evidence>
<dbReference type="SUPFAM" id="SSF51045">
    <property type="entry name" value="WW domain"/>
    <property type="match status" value="1"/>
</dbReference>
<gene>
    <name evidence="3" type="ORF">DGAL_LOCUS16956</name>
</gene>
<evidence type="ECO:0000259" key="2">
    <source>
        <dbReference type="PROSITE" id="PS50020"/>
    </source>
</evidence>
<feature type="compositionally biased region" description="Low complexity" evidence="1">
    <location>
        <begin position="22"/>
        <end position="35"/>
    </location>
</feature>
<dbReference type="InterPro" id="IPR036020">
    <property type="entry name" value="WW_dom_sf"/>
</dbReference>
<comment type="caution">
    <text evidence="3">The sequence shown here is derived from an EMBL/GenBank/DDBJ whole genome shotgun (WGS) entry which is preliminary data.</text>
</comment>
<dbReference type="PROSITE" id="PS50020">
    <property type="entry name" value="WW_DOMAIN_2"/>
    <property type="match status" value="1"/>
</dbReference>
<dbReference type="Proteomes" id="UP000789390">
    <property type="component" value="Unassembled WGS sequence"/>
</dbReference>
<sequence length="278" mass="31044">MPLPPALAAKLAKRGILQQSDTNANTTPAKPTAKSAEVRESEAKLAEEAAALKEKEEKLLEIKLKGYDSCPNKWNPYHSCTPFCSEKWGEGKSVPDPEYERRRQKMLMIYPLPDGWQEIYDPGTGRHYYWCLESDKVSWFPPGHPKACPVVAAAKVRENISNQNNTPEKDTDIEMGCDNEVKDNEPSRKPSHFVKDMREKHQEDRNKIKGKGRVKFNDLDPMDPASYSDIPRGSWSTGLATGDEAKSGVDVTASGPLFQMRPYPSPGAILRANANAKD</sequence>
<feature type="domain" description="WW" evidence="2">
    <location>
        <begin position="110"/>
        <end position="144"/>
    </location>
</feature>
<accession>A0A8J2S535</accession>
<protein>
    <recommendedName>
        <fullName evidence="2">WW domain-containing protein</fullName>
    </recommendedName>
</protein>
<proteinExistence type="predicted"/>
<name>A0A8J2S535_9CRUS</name>
<feature type="region of interest" description="Disordered" evidence="1">
    <location>
        <begin position="13"/>
        <end position="41"/>
    </location>
</feature>
<evidence type="ECO:0000313" key="4">
    <source>
        <dbReference type="Proteomes" id="UP000789390"/>
    </source>
</evidence>
<feature type="region of interest" description="Disordered" evidence="1">
    <location>
        <begin position="180"/>
        <end position="278"/>
    </location>
</feature>
<dbReference type="Gene3D" id="3.40.30.10">
    <property type="entry name" value="Glutaredoxin"/>
    <property type="match status" value="1"/>
</dbReference>
<organism evidence="3 4">
    <name type="scientific">Daphnia galeata</name>
    <dbReference type="NCBI Taxonomy" id="27404"/>
    <lineage>
        <taxon>Eukaryota</taxon>
        <taxon>Metazoa</taxon>
        <taxon>Ecdysozoa</taxon>
        <taxon>Arthropoda</taxon>
        <taxon>Crustacea</taxon>
        <taxon>Branchiopoda</taxon>
        <taxon>Diplostraca</taxon>
        <taxon>Cladocera</taxon>
        <taxon>Anomopoda</taxon>
        <taxon>Daphniidae</taxon>
        <taxon>Daphnia</taxon>
    </lineage>
</organism>
<feature type="compositionally biased region" description="Basic and acidic residues" evidence="1">
    <location>
        <begin position="180"/>
        <end position="207"/>
    </location>
</feature>
<reference evidence="3" key="1">
    <citation type="submission" date="2021-11" db="EMBL/GenBank/DDBJ databases">
        <authorList>
            <person name="Schell T."/>
        </authorList>
    </citation>
    <scope>NUCLEOTIDE SEQUENCE</scope>
    <source>
        <strain evidence="3">M5</strain>
    </source>
</reference>
<dbReference type="InterPro" id="IPR001202">
    <property type="entry name" value="WW_dom"/>
</dbReference>
<dbReference type="AlphaFoldDB" id="A0A8J2S535"/>
<evidence type="ECO:0000313" key="3">
    <source>
        <dbReference type="EMBL" id="CAH0113154.1"/>
    </source>
</evidence>
<dbReference type="EMBL" id="CAKKLH010000336">
    <property type="protein sequence ID" value="CAH0113154.1"/>
    <property type="molecule type" value="Genomic_DNA"/>
</dbReference>